<dbReference type="OrthoDB" id="3872971at2"/>
<feature type="transmembrane region" description="Helical" evidence="8">
    <location>
        <begin position="188"/>
        <end position="208"/>
    </location>
</feature>
<sequence length="241" mass="24263">MVAAFLLGGGLQRISGMGTGIVAGPILALSLGPVIGVLTTNTAAIATAAVLTISLRAHVDWGRVAMICGLGTIGIIAGVAVIHAVTSAWLEVLIAVLLLAGLALTSFRLGSHPARARSIDAASGFTGGLMNALVGMAGPILVMDSRITGWDHVRFAASLQPIFLVLNSVSVLAKLIPGLPPGSTLPPWWVIPVVIAAVLTGAAIGGRLAKRIPAHRARALAIVVATAGSISLLVKGLSALI</sequence>
<feature type="transmembrane region" description="Helical" evidence="8">
    <location>
        <begin position="26"/>
        <end position="52"/>
    </location>
</feature>
<dbReference type="AlphaFoldDB" id="A0A1H3WHB3"/>
<proteinExistence type="inferred from homology"/>
<dbReference type="EMBL" id="FNQV01000002">
    <property type="protein sequence ID" value="SDZ86330.1"/>
    <property type="molecule type" value="Genomic_DNA"/>
</dbReference>
<organism evidence="9 10">
    <name type="scientific">Bowdeniella nasicola</name>
    <dbReference type="NCBI Taxonomy" id="208480"/>
    <lineage>
        <taxon>Bacteria</taxon>
        <taxon>Bacillati</taxon>
        <taxon>Actinomycetota</taxon>
        <taxon>Actinomycetes</taxon>
        <taxon>Actinomycetales</taxon>
        <taxon>Actinomycetaceae</taxon>
        <taxon>Bowdeniella</taxon>
    </lineage>
</organism>
<evidence type="ECO:0000256" key="6">
    <source>
        <dbReference type="ARBA" id="ARBA00022989"/>
    </source>
</evidence>
<evidence type="ECO:0000256" key="3">
    <source>
        <dbReference type="ARBA" id="ARBA00022448"/>
    </source>
</evidence>
<name>A0A1H3WHB3_9ACTO</name>
<keyword evidence="10" id="KW-1185">Reference proteome</keyword>
<keyword evidence="7 8" id="KW-0472">Membrane</keyword>
<dbReference type="GO" id="GO:0005886">
    <property type="term" value="C:plasma membrane"/>
    <property type="evidence" value="ECO:0007669"/>
    <property type="project" value="UniProtKB-SubCell"/>
</dbReference>
<dbReference type="InterPro" id="IPR052017">
    <property type="entry name" value="TSUP"/>
</dbReference>
<evidence type="ECO:0000256" key="5">
    <source>
        <dbReference type="ARBA" id="ARBA00022692"/>
    </source>
</evidence>
<evidence type="ECO:0000256" key="8">
    <source>
        <dbReference type="RuleBase" id="RU363041"/>
    </source>
</evidence>
<feature type="transmembrane region" description="Helical" evidence="8">
    <location>
        <begin position="220"/>
        <end position="240"/>
    </location>
</feature>
<reference evidence="10" key="1">
    <citation type="submission" date="2016-10" db="EMBL/GenBank/DDBJ databases">
        <authorList>
            <person name="Varghese N."/>
            <person name="Submissions S."/>
        </authorList>
    </citation>
    <scope>NUCLEOTIDE SEQUENCE [LARGE SCALE GENOMIC DNA]</scope>
    <source>
        <strain evidence="10">KPR-1</strain>
    </source>
</reference>
<dbReference type="InterPro" id="IPR002781">
    <property type="entry name" value="TM_pro_TauE-like"/>
</dbReference>
<evidence type="ECO:0000256" key="2">
    <source>
        <dbReference type="ARBA" id="ARBA00009142"/>
    </source>
</evidence>
<evidence type="ECO:0000313" key="10">
    <source>
        <dbReference type="Proteomes" id="UP000199288"/>
    </source>
</evidence>
<evidence type="ECO:0000256" key="4">
    <source>
        <dbReference type="ARBA" id="ARBA00022475"/>
    </source>
</evidence>
<feature type="transmembrane region" description="Helical" evidence="8">
    <location>
        <begin position="88"/>
        <end position="107"/>
    </location>
</feature>
<dbReference type="Pfam" id="PF01925">
    <property type="entry name" value="TauE"/>
    <property type="match status" value="1"/>
</dbReference>
<protein>
    <recommendedName>
        <fullName evidence="8">Probable membrane transporter protein</fullName>
    </recommendedName>
</protein>
<evidence type="ECO:0000256" key="7">
    <source>
        <dbReference type="ARBA" id="ARBA00023136"/>
    </source>
</evidence>
<dbReference type="PANTHER" id="PTHR30269">
    <property type="entry name" value="TRANSMEMBRANE PROTEIN YFCA"/>
    <property type="match status" value="1"/>
</dbReference>
<comment type="subcellular location">
    <subcellularLocation>
        <location evidence="1 8">Cell membrane</location>
        <topology evidence="1 8">Multi-pass membrane protein</topology>
    </subcellularLocation>
</comment>
<feature type="transmembrane region" description="Helical" evidence="8">
    <location>
        <begin position="64"/>
        <end position="82"/>
    </location>
</feature>
<accession>A0A1H3WHB3</accession>
<keyword evidence="5 8" id="KW-0812">Transmembrane</keyword>
<gene>
    <name evidence="9" type="ORF">SAMN02910418_00441</name>
</gene>
<keyword evidence="3" id="KW-0813">Transport</keyword>
<keyword evidence="6 8" id="KW-1133">Transmembrane helix</keyword>
<keyword evidence="4 8" id="KW-1003">Cell membrane</keyword>
<comment type="similarity">
    <text evidence="2 8">Belongs to the 4-toluene sulfonate uptake permease (TSUP) (TC 2.A.102) family.</text>
</comment>
<dbReference type="PANTHER" id="PTHR30269:SF37">
    <property type="entry name" value="MEMBRANE TRANSPORTER PROTEIN"/>
    <property type="match status" value="1"/>
</dbReference>
<dbReference type="Proteomes" id="UP000199288">
    <property type="component" value="Unassembled WGS sequence"/>
</dbReference>
<dbReference type="RefSeq" id="WP_092561535.1">
    <property type="nucleotide sequence ID" value="NZ_FNQV01000002.1"/>
</dbReference>
<evidence type="ECO:0000256" key="1">
    <source>
        <dbReference type="ARBA" id="ARBA00004651"/>
    </source>
</evidence>
<evidence type="ECO:0000313" key="9">
    <source>
        <dbReference type="EMBL" id="SDZ86330.1"/>
    </source>
</evidence>